<protein>
    <submittedName>
        <fullName evidence="1">Disintegrin and metalloproteinase domain-containing protein 10</fullName>
    </submittedName>
</protein>
<proteinExistence type="predicted"/>
<dbReference type="PANTHER" id="PTHR45702:SF2">
    <property type="entry name" value="KUZBANIAN, ISOFORM A"/>
    <property type="match status" value="1"/>
</dbReference>
<dbReference type="GO" id="GO:0005886">
    <property type="term" value="C:plasma membrane"/>
    <property type="evidence" value="ECO:0007669"/>
    <property type="project" value="TreeGrafter"/>
</dbReference>
<organism evidence="1">
    <name type="scientific">Magallana gigas</name>
    <name type="common">Pacific oyster</name>
    <name type="synonym">Crassostrea gigas</name>
    <dbReference type="NCBI Taxonomy" id="29159"/>
    <lineage>
        <taxon>Eukaryota</taxon>
        <taxon>Metazoa</taxon>
        <taxon>Spiralia</taxon>
        <taxon>Lophotrochozoa</taxon>
        <taxon>Mollusca</taxon>
        <taxon>Bivalvia</taxon>
        <taxon>Autobranchia</taxon>
        <taxon>Pteriomorphia</taxon>
        <taxon>Ostreida</taxon>
        <taxon>Ostreoidea</taxon>
        <taxon>Ostreidae</taxon>
        <taxon>Magallana</taxon>
    </lineage>
</organism>
<keyword evidence="1" id="KW-0401">Integrin</keyword>
<dbReference type="InterPro" id="IPR024079">
    <property type="entry name" value="MetalloPept_cat_dom_sf"/>
</dbReference>
<dbReference type="GO" id="GO:0006509">
    <property type="term" value="P:membrane protein ectodomain proteolysis"/>
    <property type="evidence" value="ECO:0007669"/>
    <property type="project" value="TreeGrafter"/>
</dbReference>
<sequence>MWILQGILITSLLVSCRTELQTLDDYIKHYDELDYDTGSLHSRHLKTKRTLGSTPLELKFNTLNRDFHLSPSASLFTKSYTQTHNNGTSDPVDLYFIYDGTVKGEPGSDVNGAVVLGIFRGTVRIPGYTVYHIEPAYRFFGIKEARKLPYHSVIHKEEHIDVNPLRHKREADPESSPCALNEYRDWIVQQTGTEVNARNRRNEIAARDEILSLFASHVTALNQIYNNAEFRPFNATSPCYQGIRFQIQRTKIMTNETEKCHDNLNKSAFCQPEISVGDFLNLNSLENHDEFCLAYTFTYRDFAKSTLGLSWIGKPSGIVSIFGKLH</sequence>
<dbReference type="GO" id="GO:0007219">
    <property type="term" value="P:Notch signaling pathway"/>
    <property type="evidence" value="ECO:0007669"/>
    <property type="project" value="TreeGrafter"/>
</dbReference>
<accession>K1QE48</accession>
<name>K1QE48_MAGGI</name>
<dbReference type="PANTHER" id="PTHR45702">
    <property type="entry name" value="ADAM10/ADAM17 METALLOPEPTIDASE FAMILY MEMBER"/>
    <property type="match status" value="1"/>
</dbReference>
<gene>
    <name evidence="1" type="ORF">CGI_10007614</name>
</gene>
<dbReference type="HOGENOM" id="CLU_853232_0_0_1"/>
<evidence type="ECO:0000313" key="1">
    <source>
        <dbReference type="EMBL" id="EKC29359.1"/>
    </source>
</evidence>
<dbReference type="Gene3D" id="3.40.390.10">
    <property type="entry name" value="Collagenase (Catalytic Domain)"/>
    <property type="match status" value="1"/>
</dbReference>
<dbReference type="InParanoid" id="K1QE48"/>
<dbReference type="Pfam" id="PF13688">
    <property type="entry name" value="Reprolysin_5"/>
    <property type="match status" value="1"/>
</dbReference>
<dbReference type="GO" id="GO:0007229">
    <property type="term" value="P:integrin-mediated signaling pathway"/>
    <property type="evidence" value="ECO:0007669"/>
    <property type="project" value="UniProtKB-KW"/>
</dbReference>
<dbReference type="EMBL" id="JH815921">
    <property type="protein sequence ID" value="EKC29359.1"/>
    <property type="molecule type" value="Genomic_DNA"/>
</dbReference>
<dbReference type="SUPFAM" id="SSF55486">
    <property type="entry name" value="Metalloproteases ('zincins'), catalytic domain"/>
    <property type="match status" value="1"/>
</dbReference>
<dbReference type="GO" id="GO:0004222">
    <property type="term" value="F:metalloendopeptidase activity"/>
    <property type="evidence" value="ECO:0007669"/>
    <property type="project" value="TreeGrafter"/>
</dbReference>
<reference evidence="1" key="1">
    <citation type="journal article" date="2012" name="Nature">
        <title>The oyster genome reveals stress adaptation and complexity of shell formation.</title>
        <authorList>
            <person name="Zhang G."/>
            <person name="Fang X."/>
            <person name="Guo X."/>
            <person name="Li L."/>
            <person name="Luo R."/>
            <person name="Xu F."/>
            <person name="Yang P."/>
            <person name="Zhang L."/>
            <person name="Wang X."/>
            <person name="Qi H."/>
            <person name="Xiong Z."/>
            <person name="Que H."/>
            <person name="Xie Y."/>
            <person name="Holland P.W."/>
            <person name="Paps J."/>
            <person name="Zhu Y."/>
            <person name="Wu F."/>
            <person name="Chen Y."/>
            <person name="Wang J."/>
            <person name="Peng C."/>
            <person name="Meng J."/>
            <person name="Yang L."/>
            <person name="Liu J."/>
            <person name="Wen B."/>
            <person name="Zhang N."/>
            <person name="Huang Z."/>
            <person name="Zhu Q."/>
            <person name="Feng Y."/>
            <person name="Mount A."/>
            <person name="Hedgecock D."/>
            <person name="Xu Z."/>
            <person name="Liu Y."/>
            <person name="Domazet-Loso T."/>
            <person name="Du Y."/>
            <person name="Sun X."/>
            <person name="Zhang S."/>
            <person name="Liu B."/>
            <person name="Cheng P."/>
            <person name="Jiang X."/>
            <person name="Li J."/>
            <person name="Fan D."/>
            <person name="Wang W."/>
            <person name="Fu W."/>
            <person name="Wang T."/>
            <person name="Wang B."/>
            <person name="Zhang J."/>
            <person name="Peng Z."/>
            <person name="Li Y."/>
            <person name="Li N."/>
            <person name="Wang J."/>
            <person name="Chen M."/>
            <person name="He Y."/>
            <person name="Tan F."/>
            <person name="Song X."/>
            <person name="Zheng Q."/>
            <person name="Huang R."/>
            <person name="Yang H."/>
            <person name="Du X."/>
            <person name="Chen L."/>
            <person name="Yang M."/>
            <person name="Gaffney P.M."/>
            <person name="Wang S."/>
            <person name="Luo L."/>
            <person name="She Z."/>
            <person name="Ming Y."/>
            <person name="Huang W."/>
            <person name="Zhang S."/>
            <person name="Huang B."/>
            <person name="Zhang Y."/>
            <person name="Qu T."/>
            <person name="Ni P."/>
            <person name="Miao G."/>
            <person name="Wang J."/>
            <person name="Wang Q."/>
            <person name="Steinberg C.E."/>
            <person name="Wang H."/>
            <person name="Li N."/>
            <person name="Qian L."/>
            <person name="Zhang G."/>
            <person name="Li Y."/>
            <person name="Yang H."/>
            <person name="Liu X."/>
            <person name="Wang J."/>
            <person name="Yin Y."/>
            <person name="Wang J."/>
        </authorList>
    </citation>
    <scope>NUCLEOTIDE SEQUENCE [LARGE SCALE GENOMIC DNA]</scope>
    <source>
        <strain evidence="1">05x7-T-G4-1.051#20</strain>
    </source>
</reference>
<dbReference type="InterPro" id="IPR051489">
    <property type="entry name" value="ADAM_Metalloproteinase"/>
</dbReference>
<dbReference type="AlphaFoldDB" id="K1QE48"/>